<feature type="non-terminal residue" evidence="2">
    <location>
        <position position="159"/>
    </location>
</feature>
<evidence type="ECO:0000256" key="1">
    <source>
        <dbReference type="SAM" id="MobiDB-lite"/>
    </source>
</evidence>
<reference evidence="2" key="1">
    <citation type="journal article" date="2015" name="Nature">
        <title>Complex archaea that bridge the gap between prokaryotes and eukaryotes.</title>
        <authorList>
            <person name="Spang A."/>
            <person name="Saw J.H."/>
            <person name="Jorgensen S.L."/>
            <person name="Zaremba-Niedzwiedzka K."/>
            <person name="Martijn J."/>
            <person name="Lind A.E."/>
            <person name="van Eijk R."/>
            <person name="Schleper C."/>
            <person name="Guy L."/>
            <person name="Ettema T.J."/>
        </authorList>
    </citation>
    <scope>NUCLEOTIDE SEQUENCE</scope>
</reference>
<feature type="compositionally biased region" description="Acidic residues" evidence="1">
    <location>
        <begin position="120"/>
        <end position="136"/>
    </location>
</feature>
<name>A0A0F9FFC5_9ZZZZ</name>
<dbReference type="AlphaFoldDB" id="A0A0F9FFC5"/>
<proteinExistence type="predicted"/>
<organism evidence="2">
    <name type="scientific">marine sediment metagenome</name>
    <dbReference type="NCBI Taxonomy" id="412755"/>
    <lineage>
        <taxon>unclassified sequences</taxon>
        <taxon>metagenomes</taxon>
        <taxon>ecological metagenomes</taxon>
    </lineage>
</organism>
<evidence type="ECO:0000313" key="2">
    <source>
        <dbReference type="EMBL" id="KKL84993.1"/>
    </source>
</evidence>
<feature type="region of interest" description="Disordered" evidence="1">
    <location>
        <begin position="90"/>
        <end position="136"/>
    </location>
</feature>
<accession>A0A0F9FFC5</accession>
<gene>
    <name evidence="2" type="ORF">LCGC14_1959140</name>
</gene>
<comment type="caution">
    <text evidence="2">The sequence shown here is derived from an EMBL/GenBank/DDBJ whole genome shotgun (WGS) entry which is preliminary data.</text>
</comment>
<protein>
    <submittedName>
        <fullName evidence="2">Uncharacterized protein</fullName>
    </submittedName>
</protein>
<sequence>MTNPTTEVQQNAWDNAQTLVSDFSDSYAVIACKTDDDYTFAGGELKTLRRMRKDLDAARKRITDPIREGLAEIMEQAKATDKPLGIIEEGLRESMSQYTRDQRRRAAEAQAELDRQAREEAEESAAQEAATFEDETVLETPAILHRAQERRTVVRATPP</sequence>
<feature type="compositionally biased region" description="Basic and acidic residues" evidence="1">
    <location>
        <begin position="100"/>
        <end position="119"/>
    </location>
</feature>
<dbReference type="EMBL" id="LAZR01021531">
    <property type="protein sequence ID" value="KKL84993.1"/>
    <property type="molecule type" value="Genomic_DNA"/>
</dbReference>